<keyword evidence="4" id="KW-0408">Iron</keyword>
<dbReference type="Proteomes" id="UP001385951">
    <property type="component" value="Unassembled WGS sequence"/>
</dbReference>
<comment type="caution">
    <text evidence="6">The sequence shown here is derived from an EMBL/GenBank/DDBJ whole genome shotgun (WGS) entry which is preliminary data.</text>
</comment>
<dbReference type="EMBL" id="JASBNA010000113">
    <property type="protein sequence ID" value="KAK7676535.1"/>
    <property type="molecule type" value="Genomic_DNA"/>
</dbReference>
<dbReference type="SUPFAM" id="SSF51197">
    <property type="entry name" value="Clavaminate synthase-like"/>
    <property type="match status" value="1"/>
</dbReference>
<evidence type="ECO:0000256" key="1">
    <source>
        <dbReference type="ARBA" id="ARBA00001962"/>
    </source>
</evidence>
<dbReference type="Pfam" id="PF05721">
    <property type="entry name" value="PhyH"/>
    <property type="match status" value="1"/>
</dbReference>
<protein>
    <recommendedName>
        <fullName evidence="8">Phytanoyl-CoA dioxygenase</fullName>
    </recommendedName>
</protein>
<gene>
    <name evidence="6" type="ORF">QCA50_020504</name>
</gene>
<evidence type="ECO:0000313" key="7">
    <source>
        <dbReference type="Proteomes" id="UP001385951"/>
    </source>
</evidence>
<evidence type="ECO:0000256" key="4">
    <source>
        <dbReference type="ARBA" id="ARBA00023004"/>
    </source>
</evidence>
<dbReference type="PANTHER" id="PTHR20883:SF15">
    <property type="entry name" value="PHYTANOYL-COA DIOXYGENASE DOMAIN-CONTAINING PROTEIN 1"/>
    <property type="match status" value="1"/>
</dbReference>
<dbReference type="GO" id="GO:0046872">
    <property type="term" value="F:metal ion binding"/>
    <property type="evidence" value="ECO:0007669"/>
    <property type="project" value="UniProtKB-KW"/>
</dbReference>
<feature type="region of interest" description="Disordered" evidence="5">
    <location>
        <begin position="492"/>
        <end position="524"/>
    </location>
</feature>
<keyword evidence="7" id="KW-1185">Reference proteome</keyword>
<comment type="similarity">
    <text evidence="2">Belongs to the PhyH family.</text>
</comment>
<accession>A0AAW0FCF9</accession>
<sequence>MTQELTPEQIDTFDKEGMLCIPDFLTTSEVEGLLKRSHELLDGFDISDHPRTQFKTGDNDHIGDEYFFNSSDKISFFFDVDAFDDNGQLKYLKQQAINKIGHGLHMKDEVFAKLTFLDKIKRVAQSLKYSDPRILQSMLIFKQPVANSTERQNSVPSHADAAFLYTQPQTALGFWFALEDCTRENGCLSYNPGTHKTFPITKRFVKINGGQRGTNFIPVDYDKSKPIPQDNPDDYKLVECLKFRVNLDYDNSWIKLTQISGNSASSVINIDDDNETKVFDIDEDVIDVDHVAESLNTPIVVNVEEDSSFDQDTHQNEEKVLEYEPYAVLGEDEDQVKNDENISNHDDKKLLKFARLKEEIHSYHKAKQSEKANNDQIKQNFENYQSIIDDEEADKKNDHDDVNDDCKNLDDSKDEIDYEFYSDGVSEDFGYIVKNPPAKYVMNDSDEDDESDEDFVFTETKNDVDDEFISDGMSEDEIDFIVKKPKINYVVDDSDLEPEDEDDADFSPNENDAKARFQKPSTNH</sequence>
<evidence type="ECO:0000256" key="2">
    <source>
        <dbReference type="ARBA" id="ARBA00005830"/>
    </source>
</evidence>
<reference evidence="6 7" key="1">
    <citation type="submission" date="2022-09" db="EMBL/GenBank/DDBJ databases">
        <authorList>
            <person name="Palmer J.M."/>
        </authorList>
    </citation>
    <scope>NUCLEOTIDE SEQUENCE [LARGE SCALE GENOMIC DNA]</scope>
    <source>
        <strain evidence="6 7">DSM 7382</strain>
    </source>
</reference>
<comment type="cofactor">
    <cofactor evidence="1">
        <name>Fe cation</name>
        <dbReference type="ChEBI" id="CHEBI:24875"/>
    </cofactor>
</comment>
<dbReference type="AlphaFoldDB" id="A0AAW0FCF9"/>
<evidence type="ECO:0000256" key="3">
    <source>
        <dbReference type="ARBA" id="ARBA00022723"/>
    </source>
</evidence>
<dbReference type="Gene3D" id="2.60.120.620">
    <property type="entry name" value="q2cbj1_9rhob like domain"/>
    <property type="match status" value="1"/>
</dbReference>
<evidence type="ECO:0000313" key="6">
    <source>
        <dbReference type="EMBL" id="KAK7676535.1"/>
    </source>
</evidence>
<dbReference type="PANTHER" id="PTHR20883">
    <property type="entry name" value="PHYTANOYL-COA DIOXYGENASE DOMAIN CONTAINING 1"/>
    <property type="match status" value="1"/>
</dbReference>
<dbReference type="InterPro" id="IPR008775">
    <property type="entry name" value="Phytyl_CoA_dOase-like"/>
</dbReference>
<organism evidence="6 7">
    <name type="scientific">Cerrena zonata</name>
    <dbReference type="NCBI Taxonomy" id="2478898"/>
    <lineage>
        <taxon>Eukaryota</taxon>
        <taxon>Fungi</taxon>
        <taxon>Dikarya</taxon>
        <taxon>Basidiomycota</taxon>
        <taxon>Agaricomycotina</taxon>
        <taxon>Agaricomycetes</taxon>
        <taxon>Polyporales</taxon>
        <taxon>Cerrenaceae</taxon>
        <taxon>Cerrena</taxon>
    </lineage>
</organism>
<evidence type="ECO:0008006" key="8">
    <source>
        <dbReference type="Google" id="ProtNLM"/>
    </source>
</evidence>
<name>A0AAW0FCF9_9APHY</name>
<evidence type="ECO:0000256" key="5">
    <source>
        <dbReference type="SAM" id="MobiDB-lite"/>
    </source>
</evidence>
<proteinExistence type="inferred from homology"/>
<feature type="compositionally biased region" description="Acidic residues" evidence="5">
    <location>
        <begin position="492"/>
        <end position="505"/>
    </location>
</feature>
<keyword evidence="3" id="KW-0479">Metal-binding</keyword>